<dbReference type="Proteomes" id="UP001159364">
    <property type="component" value="Linkage Group LG07"/>
</dbReference>
<protein>
    <recommendedName>
        <fullName evidence="5">Maternal effect embryo arrest 22</fullName>
    </recommendedName>
</protein>
<feature type="compositionally biased region" description="Polar residues" evidence="2">
    <location>
        <begin position="570"/>
        <end position="587"/>
    </location>
</feature>
<accession>A0AAV8SWG1</accession>
<dbReference type="PANTHER" id="PTHR35480:SF1">
    <property type="entry name" value="MATERNAL EFFECT EMBRYO ARREST 22"/>
    <property type="match status" value="1"/>
</dbReference>
<keyword evidence="4" id="KW-1185">Reference proteome</keyword>
<organism evidence="3 4">
    <name type="scientific">Erythroxylum novogranatense</name>
    <dbReference type="NCBI Taxonomy" id="1862640"/>
    <lineage>
        <taxon>Eukaryota</taxon>
        <taxon>Viridiplantae</taxon>
        <taxon>Streptophyta</taxon>
        <taxon>Embryophyta</taxon>
        <taxon>Tracheophyta</taxon>
        <taxon>Spermatophyta</taxon>
        <taxon>Magnoliopsida</taxon>
        <taxon>eudicotyledons</taxon>
        <taxon>Gunneridae</taxon>
        <taxon>Pentapetalae</taxon>
        <taxon>rosids</taxon>
        <taxon>fabids</taxon>
        <taxon>Malpighiales</taxon>
        <taxon>Erythroxylaceae</taxon>
        <taxon>Erythroxylum</taxon>
    </lineage>
</organism>
<evidence type="ECO:0000313" key="3">
    <source>
        <dbReference type="EMBL" id="KAJ8758770.1"/>
    </source>
</evidence>
<dbReference type="EMBL" id="JAIWQS010000007">
    <property type="protein sequence ID" value="KAJ8758770.1"/>
    <property type="molecule type" value="Genomic_DNA"/>
</dbReference>
<name>A0AAV8SWG1_9ROSI</name>
<evidence type="ECO:0008006" key="5">
    <source>
        <dbReference type="Google" id="ProtNLM"/>
    </source>
</evidence>
<feature type="region of interest" description="Disordered" evidence="2">
    <location>
        <begin position="554"/>
        <end position="587"/>
    </location>
</feature>
<reference evidence="3 4" key="1">
    <citation type="submission" date="2021-09" db="EMBL/GenBank/DDBJ databases">
        <title>Genomic insights and catalytic innovation underlie evolution of tropane alkaloids biosynthesis.</title>
        <authorList>
            <person name="Wang Y.-J."/>
            <person name="Tian T."/>
            <person name="Huang J.-P."/>
            <person name="Huang S.-X."/>
        </authorList>
    </citation>
    <scope>NUCLEOTIDE SEQUENCE [LARGE SCALE GENOMIC DNA]</scope>
    <source>
        <strain evidence="3">KIB-2018</strain>
        <tissue evidence="3">Leaf</tissue>
    </source>
</reference>
<evidence type="ECO:0000256" key="1">
    <source>
        <dbReference type="SAM" id="Coils"/>
    </source>
</evidence>
<evidence type="ECO:0000256" key="2">
    <source>
        <dbReference type="SAM" id="MobiDB-lite"/>
    </source>
</evidence>
<feature type="coiled-coil region" evidence="1">
    <location>
        <begin position="23"/>
        <end position="396"/>
    </location>
</feature>
<sequence>MATASPVKQSPLNPCCALWKERNAKLQEGRKALRQAIDVLDQQVHKLQSHNLSLTKAFEEEQTRAEAEKQEKEKELALRVRFENEVSALKSELSKLRQNGTPNAENETSEVHVLRSCVSGLEKETHQLKELLDKEKIKTDYEINKAVAEKKSAVEAWKQVEAEKARVNEERKRADIERKNAEEYRLQLEAVIKEADETKSKLVTQATMFEETNRKLEIEKNKVAKERKRADSEKVKVDEQRKLVEAHEKKVIQETARAERLCRQLKEAHQTIEEIQKANEGRQQNGIKGEVVNNYQLQLEALRKEAEEAKLNLVSQTLKFEEAIVKLEATKADVAKEKEGAKIERAKIEEQRCVAERKITEETSRAEDLSRQLEDARQIIEKKERETQKMKLLDKQLKLEKMKLKHTKQVVKLEKSRHNILLQELSRLKLDFGQISCRLDLLDKCFSPSNQGMKYLEQALDFTNTQRSKLMREHGFEQFQISPRTESELLKLGFSDGTASGLGQTFDSSDPVRPICGASCVDVTSGIDSKLQPLRGGSNQKLLQRSTVTSSSASFSDASLARSQERGSVATASGTLTEENFNTPQIMSSMSAEDTRLLKHGKISVMAENSVKNPHSVEFVNRLEVNGRKRKMLDAIESAELLHLGETDCVKRSIQDSLGAKHQKLPKKSKETCEEKVNLKFVIDESEKSGHDLNEFLDDTNACRQTLSPASHLTGKPFTCKNNLRDCFGYDHENVAGFKDLADGDYMKLLELDNPADEECFRRAMEMPMSPTLPLIANAEAFDLDNFEPLIEESFLGGMLIGKETPVPSHCIDVITTEINCNDEKHAVSGNFCNELLHEEDGPLNPLSVVDCRNGFHSAENAGKATNIRTEDYGFTFNTSIACKSDDEILDFAFKEKRGTTHNSIPEFCVIYSDIDDAESISRIFSATKACLSLCIVGTRTVSLVQTILLTLENEEKAFPREKACAFFTTFLLRFSAYMGKSGSLLNGDFVSCLDSFAADIQSVMSNVEARSLFAGVCCLDELLGLMEDFLINRRVMLYADESSEKLIACKSGLEVLLDGVNIRLSSKLASADQLVAGGIILGSICAAIENIGFLCATSFYLLQRHRQSTLVLNILHIFAYLGGDKFFSQVEYSLTMIVLKSIVMFQERENVPDASVSPDLWCNKCPFGKCPFLQGAVSPDDAVLIVVERLQYYTLSYQHQMELGHLSNSSGLHHKNMPIGSCEEDHSVDKDYEASCGLKKCLMLSLCSNSLSNETICDFIDCLSLLELLACNMKWKWTSDKLIPKMLEMLEIPKLGNLAVAVVIHLGQLGRLGVSTCGYENGGVEDLRCKLSTFLWRDGTIRSVLPVQMATLSALLGLLPLDFEKVIHSKLQPSVTVCQSVYVDLIRKWFCLLSKEQQFFSFSLLQSVAEDKY</sequence>
<evidence type="ECO:0000313" key="4">
    <source>
        <dbReference type="Proteomes" id="UP001159364"/>
    </source>
</evidence>
<keyword evidence="1" id="KW-0175">Coiled coil</keyword>
<dbReference type="PANTHER" id="PTHR35480">
    <property type="entry name" value="MATERNAL EFFECT EMBRYO ARREST 22"/>
    <property type="match status" value="1"/>
</dbReference>
<gene>
    <name evidence="3" type="ORF">K2173_000491</name>
</gene>
<proteinExistence type="predicted"/>
<comment type="caution">
    <text evidence="3">The sequence shown here is derived from an EMBL/GenBank/DDBJ whole genome shotgun (WGS) entry which is preliminary data.</text>
</comment>